<dbReference type="EMBL" id="BMHL01000017">
    <property type="protein sequence ID" value="GGC68027.1"/>
    <property type="molecule type" value="Genomic_DNA"/>
</dbReference>
<name>A0ABQ1NFT4_9BURK</name>
<evidence type="ECO:0000313" key="2">
    <source>
        <dbReference type="Proteomes" id="UP000602004"/>
    </source>
</evidence>
<accession>A0ABQ1NFT4</accession>
<protein>
    <submittedName>
        <fullName evidence="1">Uncharacterized protein</fullName>
    </submittedName>
</protein>
<comment type="caution">
    <text evidence="1">The sequence shown here is derived from an EMBL/GenBank/DDBJ whole genome shotgun (WGS) entry which is preliminary data.</text>
</comment>
<dbReference type="Proteomes" id="UP000602004">
    <property type="component" value="Unassembled WGS sequence"/>
</dbReference>
<evidence type="ECO:0000313" key="1">
    <source>
        <dbReference type="EMBL" id="GGC68027.1"/>
    </source>
</evidence>
<organism evidence="1 2">
    <name type="scientific">Paraburkholderia caffeinilytica</name>
    <dbReference type="NCBI Taxonomy" id="1761016"/>
    <lineage>
        <taxon>Bacteria</taxon>
        <taxon>Pseudomonadati</taxon>
        <taxon>Pseudomonadota</taxon>
        <taxon>Betaproteobacteria</taxon>
        <taxon>Burkholderiales</taxon>
        <taxon>Burkholderiaceae</taxon>
        <taxon>Paraburkholderia</taxon>
    </lineage>
</organism>
<gene>
    <name evidence="1" type="ORF">GCM10011400_64940</name>
</gene>
<sequence>MSVVAHYFDLPYIKNVRTGEDFDLDTNEHSLLKYDKLVIEKPQECLEKWQFDKIASYGDAWNDSFSSLKNLIHQLHSLDTATSMATEFDPDLVIFCRPDLEYHDSFEKVLRFFSKKRFNGAVIPFWQWWGGYNDRFAFCGRDAIRDYGCRARSMNSFLERSTTPLHSEKLLRFSLNQSNVPVRVTDLRASRVRANGQRKDETFSGKDGMSLRDTLYYLKRV</sequence>
<keyword evidence="2" id="KW-1185">Reference proteome</keyword>
<reference evidence="2" key="1">
    <citation type="journal article" date="2019" name="Int. J. Syst. Evol. Microbiol.">
        <title>The Global Catalogue of Microorganisms (GCM) 10K type strain sequencing project: providing services to taxonomists for standard genome sequencing and annotation.</title>
        <authorList>
            <consortium name="The Broad Institute Genomics Platform"/>
            <consortium name="The Broad Institute Genome Sequencing Center for Infectious Disease"/>
            <person name="Wu L."/>
            <person name="Ma J."/>
        </authorList>
    </citation>
    <scope>NUCLEOTIDE SEQUENCE [LARGE SCALE GENOMIC DNA]</scope>
    <source>
        <strain evidence="2">CGMCC 1.15103</strain>
    </source>
</reference>
<proteinExistence type="predicted"/>